<dbReference type="SUPFAM" id="SSF52743">
    <property type="entry name" value="Subtilisin-like"/>
    <property type="match status" value="1"/>
</dbReference>
<feature type="region of interest" description="Disordered" evidence="3">
    <location>
        <begin position="103"/>
        <end position="129"/>
    </location>
</feature>
<dbReference type="EMBL" id="PQIB02000010">
    <property type="protein sequence ID" value="RLM93571.1"/>
    <property type="molecule type" value="Genomic_DNA"/>
</dbReference>
<comment type="similarity">
    <text evidence="1">Belongs to the peptidase S8 family.</text>
</comment>
<dbReference type="STRING" id="4540.A0A3L6R2I0"/>
<evidence type="ECO:0000256" key="3">
    <source>
        <dbReference type="SAM" id="MobiDB-lite"/>
    </source>
</evidence>
<protein>
    <submittedName>
        <fullName evidence="4">Uncharacterized protein</fullName>
    </submittedName>
</protein>
<dbReference type="GO" id="GO:0006508">
    <property type="term" value="P:proteolysis"/>
    <property type="evidence" value="ECO:0007669"/>
    <property type="project" value="InterPro"/>
</dbReference>
<evidence type="ECO:0000256" key="1">
    <source>
        <dbReference type="ARBA" id="ARBA00011073"/>
    </source>
</evidence>
<gene>
    <name evidence="4" type="ORF">C2845_PM08G23080</name>
</gene>
<dbReference type="Proteomes" id="UP000275267">
    <property type="component" value="Unassembled WGS sequence"/>
</dbReference>
<accession>A0A3L6R2I0</accession>
<comment type="caution">
    <text evidence="4">The sequence shown here is derived from an EMBL/GenBank/DDBJ whole genome shotgun (WGS) entry which is preliminary data.</text>
</comment>
<name>A0A3L6R2I0_PANMI</name>
<dbReference type="Gene3D" id="3.40.50.200">
    <property type="entry name" value="Peptidase S8/S53 domain"/>
    <property type="match status" value="2"/>
</dbReference>
<dbReference type="AlphaFoldDB" id="A0A3L6R2I0"/>
<dbReference type="GO" id="GO:0004252">
    <property type="term" value="F:serine-type endopeptidase activity"/>
    <property type="evidence" value="ECO:0007669"/>
    <property type="project" value="InterPro"/>
</dbReference>
<proteinExistence type="inferred from homology"/>
<dbReference type="InterPro" id="IPR045051">
    <property type="entry name" value="SBT"/>
</dbReference>
<evidence type="ECO:0000256" key="2">
    <source>
        <dbReference type="ARBA" id="ARBA00022729"/>
    </source>
</evidence>
<feature type="region of interest" description="Disordered" evidence="3">
    <location>
        <begin position="277"/>
        <end position="305"/>
    </location>
</feature>
<sequence>MTSRSTATILYDLNAIGGIAVQIDDGFVTSLQQHPAVLSVIPDTLHRPQTTSRMSAGLGEDTIIGNVDSSNNGLSESFALNFIEHKLIGARVFSAGILASGGARPPSQADLSSPRDFDGHGSHTLSTAGGAFAPGAGVLGRGEGTAAGARGRVRGVLRGRVLGRGHPRRHARGVVRRRPRAHRLHRLVGVRRRPRAHRLHRFVGGLRLPRGPDRDRRVPRGPERGLRRLLHRQLGPGPSTVSNVAPWIFTVGASTMDRDFPAYVTFGGSTIQGQSLSNSTLPVGQAHPIISGEDANAANQSTASS</sequence>
<dbReference type="PANTHER" id="PTHR10795">
    <property type="entry name" value="PROPROTEIN CONVERTASE SUBTILISIN/KEXIN"/>
    <property type="match status" value="1"/>
</dbReference>
<dbReference type="OrthoDB" id="786565at2759"/>
<reference evidence="5" key="1">
    <citation type="journal article" date="2019" name="Nat. Commun.">
        <title>The genome of broomcorn millet.</title>
        <authorList>
            <person name="Zou C."/>
            <person name="Miki D."/>
            <person name="Li D."/>
            <person name="Tang Q."/>
            <person name="Xiao L."/>
            <person name="Rajput S."/>
            <person name="Deng P."/>
            <person name="Jia W."/>
            <person name="Huang R."/>
            <person name="Zhang M."/>
            <person name="Sun Y."/>
            <person name="Hu J."/>
            <person name="Fu X."/>
            <person name="Schnable P.S."/>
            <person name="Li F."/>
            <person name="Zhang H."/>
            <person name="Feng B."/>
            <person name="Zhu X."/>
            <person name="Liu R."/>
            <person name="Schnable J.C."/>
            <person name="Zhu J.-K."/>
            <person name="Zhang H."/>
        </authorList>
    </citation>
    <scope>NUCLEOTIDE SEQUENCE [LARGE SCALE GENOMIC DNA]</scope>
</reference>
<dbReference type="InterPro" id="IPR036852">
    <property type="entry name" value="Peptidase_S8/S53_dom_sf"/>
</dbReference>
<keyword evidence="5" id="KW-1185">Reference proteome</keyword>
<dbReference type="Gene3D" id="3.50.30.30">
    <property type="match status" value="1"/>
</dbReference>
<keyword evidence="2" id="KW-0732">Signal</keyword>
<evidence type="ECO:0000313" key="4">
    <source>
        <dbReference type="EMBL" id="RLM93571.1"/>
    </source>
</evidence>
<evidence type="ECO:0000313" key="5">
    <source>
        <dbReference type="Proteomes" id="UP000275267"/>
    </source>
</evidence>
<organism evidence="4 5">
    <name type="scientific">Panicum miliaceum</name>
    <name type="common">Proso millet</name>
    <name type="synonym">Broomcorn millet</name>
    <dbReference type="NCBI Taxonomy" id="4540"/>
    <lineage>
        <taxon>Eukaryota</taxon>
        <taxon>Viridiplantae</taxon>
        <taxon>Streptophyta</taxon>
        <taxon>Embryophyta</taxon>
        <taxon>Tracheophyta</taxon>
        <taxon>Spermatophyta</taxon>
        <taxon>Magnoliopsida</taxon>
        <taxon>Liliopsida</taxon>
        <taxon>Poales</taxon>
        <taxon>Poaceae</taxon>
        <taxon>PACMAD clade</taxon>
        <taxon>Panicoideae</taxon>
        <taxon>Panicodae</taxon>
        <taxon>Paniceae</taxon>
        <taxon>Panicinae</taxon>
        <taxon>Panicum</taxon>
        <taxon>Panicum sect. Panicum</taxon>
    </lineage>
</organism>